<dbReference type="PANTHER" id="PTHR30055:SF234">
    <property type="entry name" value="HTH-TYPE TRANSCRIPTIONAL REGULATOR BETI"/>
    <property type="match status" value="1"/>
</dbReference>
<evidence type="ECO:0000256" key="2">
    <source>
        <dbReference type="ARBA" id="ARBA00023125"/>
    </source>
</evidence>
<dbReference type="GO" id="GO:0003700">
    <property type="term" value="F:DNA-binding transcription factor activity"/>
    <property type="evidence" value="ECO:0007669"/>
    <property type="project" value="TreeGrafter"/>
</dbReference>
<dbReference type="InterPro" id="IPR009057">
    <property type="entry name" value="Homeodomain-like_sf"/>
</dbReference>
<dbReference type="SUPFAM" id="SSF46689">
    <property type="entry name" value="Homeodomain-like"/>
    <property type="match status" value="1"/>
</dbReference>
<dbReference type="OrthoDB" id="153250at2"/>
<keyword evidence="1" id="KW-0805">Transcription regulation</keyword>
<dbReference type="InterPro" id="IPR050109">
    <property type="entry name" value="HTH-type_TetR-like_transc_reg"/>
</dbReference>
<dbReference type="Pfam" id="PF00440">
    <property type="entry name" value="TetR_N"/>
    <property type="match status" value="1"/>
</dbReference>
<keyword evidence="2 4" id="KW-0238">DNA-binding</keyword>
<protein>
    <recommendedName>
        <fullName evidence="5">HTH tetR-type domain-containing protein</fullName>
    </recommendedName>
</protein>
<dbReference type="PRINTS" id="PR00455">
    <property type="entry name" value="HTHTETR"/>
</dbReference>
<proteinExistence type="predicted"/>
<evidence type="ECO:0000313" key="7">
    <source>
        <dbReference type="Proteomes" id="UP000050502"/>
    </source>
</evidence>
<feature type="DNA-binding region" description="H-T-H motif" evidence="4">
    <location>
        <begin position="27"/>
        <end position="46"/>
    </location>
</feature>
<dbReference type="Gene3D" id="1.10.357.10">
    <property type="entry name" value="Tetracycline Repressor, domain 2"/>
    <property type="match status" value="1"/>
</dbReference>
<evidence type="ECO:0000256" key="3">
    <source>
        <dbReference type="ARBA" id="ARBA00023163"/>
    </source>
</evidence>
<dbReference type="PANTHER" id="PTHR30055">
    <property type="entry name" value="HTH-TYPE TRANSCRIPTIONAL REGULATOR RUTR"/>
    <property type="match status" value="1"/>
</dbReference>
<dbReference type="Proteomes" id="UP000050502">
    <property type="component" value="Unassembled WGS sequence"/>
</dbReference>
<name>A0A0P6YBG1_9CHLR</name>
<organism evidence="6 7">
    <name type="scientific">Ardenticatena maritima</name>
    <dbReference type="NCBI Taxonomy" id="872965"/>
    <lineage>
        <taxon>Bacteria</taxon>
        <taxon>Bacillati</taxon>
        <taxon>Chloroflexota</taxon>
        <taxon>Ardenticatenia</taxon>
        <taxon>Ardenticatenales</taxon>
        <taxon>Ardenticatenaceae</taxon>
        <taxon>Ardenticatena</taxon>
    </lineage>
</organism>
<dbReference type="AlphaFoldDB" id="A0A0P6YBG1"/>
<sequence>MPKIVRDEHIFQTVIAVLTQRGYDGATMRAIAEAAGVSEVTLFRRYGSKSELVRQAVAWLASTLDFEAAVQATGDVYADLVRVVQRYQQLTERHGVFLTAFMAELARHPDLAEAMDAPRAVLWAIGGLFLHYQQAGVLVSEPPLQSAAALLGPLAYSALMRRVWQMDAPALDVEAHVQRFLEGRLQKA</sequence>
<dbReference type="InterPro" id="IPR001647">
    <property type="entry name" value="HTH_TetR"/>
</dbReference>
<reference evidence="6 7" key="1">
    <citation type="submission" date="2015-07" db="EMBL/GenBank/DDBJ databases">
        <title>Whole genome sequence of Ardenticatena maritima DSM 23922.</title>
        <authorList>
            <person name="Hemp J."/>
            <person name="Ward L.M."/>
            <person name="Pace L.A."/>
            <person name="Fischer W.W."/>
        </authorList>
    </citation>
    <scope>NUCLEOTIDE SEQUENCE [LARGE SCALE GENOMIC DNA]</scope>
    <source>
        <strain evidence="6 7">110S</strain>
    </source>
</reference>
<dbReference type="PROSITE" id="PS50977">
    <property type="entry name" value="HTH_TETR_2"/>
    <property type="match status" value="1"/>
</dbReference>
<evidence type="ECO:0000256" key="1">
    <source>
        <dbReference type="ARBA" id="ARBA00023015"/>
    </source>
</evidence>
<dbReference type="GO" id="GO:0000976">
    <property type="term" value="F:transcription cis-regulatory region binding"/>
    <property type="evidence" value="ECO:0007669"/>
    <property type="project" value="TreeGrafter"/>
</dbReference>
<accession>A0A0P6YBG1</accession>
<feature type="domain" description="HTH tetR-type" evidence="5">
    <location>
        <begin position="4"/>
        <end position="64"/>
    </location>
</feature>
<evidence type="ECO:0000313" key="6">
    <source>
        <dbReference type="EMBL" id="KPL89049.1"/>
    </source>
</evidence>
<comment type="caution">
    <text evidence="6">The sequence shown here is derived from an EMBL/GenBank/DDBJ whole genome shotgun (WGS) entry which is preliminary data.</text>
</comment>
<gene>
    <name evidence="6" type="ORF">SE16_00370</name>
</gene>
<keyword evidence="3" id="KW-0804">Transcription</keyword>
<evidence type="ECO:0000256" key="4">
    <source>
        <dbReference type="PROSITE-ProRule" id="PRU00335"/>
    </source>
</evidence>
<dbReference type="PATRIC" id="fig|872965.6.peg.14"/>
<dbReference type="EMBL" id="LGKN01000003">
    <property type="protein sequence ID" value="KPL89049.1"/>
    <property type="molecule type" value="Genomic_DNA"/>
</dbReference>
<dbReference type="RefSeq" id="WP_054492701.1">
    <property type="nucleotide sequence ID" value="NZ_BBZA01000083.1"/>
</dbReference>
<evidence type="ECO:0000259" key="5">
    <source>
        <dbReference type="PROSITE" id="PS50977"/>
    </source>
</evidence>